<reference evidence="1" key="1">
    <citation type="submission" date="2023-04" db="EMBL/GenBank/DDBJ databases">
        <title>A chromosome-level genome assembly of the parasitoid wasp Eretmocerus hayati.</title>
        <authorList>
            <person name="Zhong Y."/>
            <person name="Liu S."/>
            <person name="Liu Y."/>
        </authorList>
    </citation>
    <scope>NUCLEOTIDE SEQUENCE</scope>
    <source>
        <strain evidence="1">ZJU_SS_LIU_2023</strain>
    </source>
</reference>
<sequence length="461" mass="51232">MGKKAAKQPATTTCCVDNDGDHCIQTAADGYREWQESDVWKLIGYVRANPGLWMFNEELYRDVSFKKVAWKQIGAKLNIPWQICQDKWDTLKKAYRKEKMTRSKEMIKSGLGGPTDVTRKPRRGFYFFSGMIFLEKEKSPKSTVSNVSPTIKVEVTSSASSPSANEADGCQLSQETLGGQQSQSAQVKLENTKARPSQGQNDHEFSWAENQFENDRTRSISSPNDDGQSPPHQSLLPRTETVLVSDVFIDLCDDVSSEDEGANKIPMISNLIKQDNQEEDLASNTRPSIQQSPSLGLQSPTIDKGSADSGVTNGTRIVKKEPNSSSETKFNINSNIKLESFKINEPDLESCPGNDQNSPPRATFVSPWLRDVKRESVPPTSCYLPETASKKRKDPVVDSIINLTQVLTQTATAPAPIQHGPNANDAEDSFGSYVASELRKMESPERKAKKRKITEIIYETI</sequence>
<dbReference type="EMBL" id="CM056741">
    <property type="protein sequence ID" value="KAJ8685829.1"/>
    <property type="molecule type" value="Genomic_DNA"/>
</dbReference>
<gene>
    <name evidence="1" type="ORF">QAD02_021622</name>
</gene>
<organism evidence="1 2">
    <name type="scientific">Eretmocerus hayati</name>
    <dbReference type="NCBI Taxonomy" id="131215"/>
    <lineage>
        <taxon>Eukaryota</taxon>
        <taxon>Metazoa</taxon>
        <taxon>Ecdysozoa</taxon>
        <taxon>Arthropoda</taxon>
        <taxon>Hexapoda</taxon>
        <taxon>Insecta</taxon>
        <taxon>Pterygota</taxon>
        <taxon>Neoptera</taxon>
        <taxon>Endopterygota</taxon>
        <taxon>Hymenoptera</taxon>
        <taxon>Apocrita</taxon>
        <taxon>Proctotrupomorpha</taxon>
        <taxon>Chalcidoidea</taxon>
        <taxon>Aphelinidae</taxon>
        <taxon>Aphelininae</taxon>
        <taxon>Eretmocerus</taxon>
    </lineage>
</organism>
<protein>
    <submittedName>
        <fullName evidence="1">Uncharacterized protein</fullName>
    </submittedName>
</protein>
<proteinExistence type="predicted"/>
<evidence type="ECO:0000313" key="2">
    <source>
        <dbReference type="Proteomes" id="UP001239111"/>
    </source>
</evidence>
<accession>A0ACC2PR87</accession>
<evidence type="ECO:0000313" key="1">
    <source>
        <dbReference type="EMBL" id="KAJ8685829.1"/>
    </source>
</evidence>
<name>A0ACC2PR87_9HYME</name>
<comment type="caution">
    <text evidence="1">The sequence shown here is derived from an EMBL/GenBank/DDBJ whole genome shotgun (WGS) entry which is preliminary data.</text>
</comment>
<keyword evidence="2" id="KW-1185">Reference proteome</keyword>
<dbReference type="Proteomes" id="UP001239111">
    <property type="component" value="Chromosome 1"/>
</dbReference>